<name>A0A7W9TG73_9ACTN</name>
<gene>
    <name evidence="2" type="ORF">HNR57_006069</name>
</gene>
<feature type="transmembrane region" description="Helical" evidence="1">
    <location>
        <begin position="35"/>
        <end position="54"/>
    </location>
</feature>
<evidence type="ECO:0000313" key="2">
    <source>
        <dbReference type="EMBL" id="MBB6080125.1"/>
    </source>
</evidence>
<dbReference type="RefSeq" id="WP_184564836.1">
    <property type="nucleotide sequence ID" value="NZ_BAAARS010000011.1"/>
</dbReference>
<keyword evidence="1" id="KW-0812">Transmembrane</keyword>
<reference evidence="2 3" key="1">
    <citation type="submission" date="2020-08" db="EMBL/GenBank/DDBJ databases">
        <title>Genomic Encyclopedia of Type Strains, Phase IV (KMG-IV): sequencing the most valuable type-strain genomes for metagenomic binning, comparative biology and taxonomic classification.</title>
        <authorList>
            <person name="Goeker M."/>
        </authorList>
    </citation>
    <scope>NUCLEOTIDE SEQUENCE [LARGE SCALE GENOMIC DNA]</scope>
    <source>
        <strain evidence="2 3">DSM 43350</strain>
    </source>
</reference>
<protein>
    <submittedName>
        <fullName evidence="2">Uncharacterized protein</fullName>
    </submittedName>
</protein>
<keyword evidence="1" id="KW-0472">Membrane</keyword>
<dbReference type="InterPro" id="IPR056918">
    <property type="entry name" value="8xMP"/>
</dbReference>
<dbReference type="AlphaFoldDB" id="A0A7W9TG73"/>
<dbReference type="Pfam" id="PF24838">
    <property type="entry name" value="8xMP"/>
    <property type="match status" value="1"/>
</dbReference>
<dbReference type="EMBL" id="JACHGV010000010">
    <property type="protein sequence ID" value="MBB6080125.1"/>
    <property type="molecule type" value="Genomic_DNA"/>
</dbReference>
<comment type="caution">
    <text evidence="2">The sequence shown here is derived from an EMBL/GenBank/DDBJ whole genome shotgun (WGS) entry which is preliminary data.</text>
</comment>
<proteinExistence type="predicted"/>
<feature type="transmembrane region" description="Helical" evidence="1">
    <location>
        <begin position="157"/>
        <end position="181"/>
    </location>
</feature>
<organism evidence="2 3">
    <name type="scientific">Streptomyces paradoxus</name>
    <dbReference type="NCBI Taxonomy" id="66375"/>
    <lineage>
        <taxon>Bacteria</taxon>
        <taxon>Bacillati</taxon>
        <taxon>Actinomycetota</taxon>
        <taxon>Actinomycetes</taxon>
        <taxon>Kitasatosporales</taxon>
        <taxon>Streptomycetaceae</taxon>
        <taxon>Streptomyces</taxon>
    </lineage>
</organism>
<feature type="transmembrane region" description="Helical" evidence="1">
    <location>
        <begin position="60"/>
        <end position="83"/>
    </location>
</feature>
<accession>A0A7W9TG73</accession>
<dbReference type="Proteomes" id="UP000591537">
    <property type="component" value="Unassembled WGS sequence"/>
</dbReference>
<keyword evidence="3" id="KW-1185">Reference proteome</keyword>
<evidence type="ECO:0000313" key="3">
    <source>
        <dbReference type="Proteomes" id="UP000591537"/>
    </source>
</evidence>
<sequence length="202" mass="22525">MPPPPSQPPVSFEEYRLYYESTEKVTERRLAMNRWNYSVLTASLLAIGVVLGWASSHDTFLLVGIVGILVLSAVACFMCFYWLKQIDDFKALNTAKFEVLNNMAPLVTFEGPNGPSVAESFNCFDKEWQALARAQALQSSSTNSFVRGLRSSSAERFIPRAFGAIFALIFLSVLTFSALSWSDVTDHPSPFSKSEQTEKKSK</sequence>
<evidence type="ECO:0000256" key="1">
    <source>
        <dbReference type="SAM" id="Phobius"/>
    </source>
</evidence>
<keyword evidence="1" id="KW-1133">Transmembrane helix</keyword>